<dbReference type="InterPro" id="IPR050568">
    <property type="entry name" value="Transcr_DNA_Rep_Reg"/>
</dbReference>
<name>L1JA34_GUITC</name>
<evidence type="ECO:0000256" key="2">
    <source>
        <dbReference type="ARBA" id="ARBA00023242"/>
    </source>
</evidence>
<protein>
    <recommendedName>
        <fullName evidence="3">Transcription factor CBF/NF-Y/archaeal histone domain-containing protein</fullName>
    </recommendedName>
</protein>
<dbReference type="RefSeq" id="XP_005831930.1">
    <property type="nucleotide sequence ID" value="XM_005831873.1"/>
</dbReference>
<feature type="domain" description="Transcription factor CBF/NF-Y/archaeal histone" evidence="3">
    <location>
        <begin position="103"/>
        <end position="144"/>
    </location>
</feature>
<reference evidence="4 6" key="1">
    <citation type="journal article" date="2012" name="Nature">
        <title>Algal genomes reveal evolutionary mosaicism and the fate of nucleomorphs.</title>
        <authorList>
            <consortium name="DOE Joint Genome Institute"/>
            <person name="Curtis B.A."/>
            <person name="Tanifuji G."/>
            <person name="Burki F."/>
            <person name="Gruber A."/>
            <person name="Irimia M."/>
            <person name="Maruyama S."/>
            <person name="Arias M.C."/>
            <person name="Ball S.G."/>
            <person name="Gile G.H."/>
            <person name="Hirakawa Y."/>
            <person name="Hopkins J.F."/>
            <person name="Kuo A."/>
            <person name="Rensing S.A."/>
            <person name="Schmutz J."/>
            <person name="Symeonidi A."/>
            <person name="Elias M."/>
            <person name="Eveleigh R.J."/>
            <person name="Herman E.K."/>
            <person name="Klute M.J."/>
            <person name="Nakayama T."/>
            <person name="Obornik M."/>
            <person name="Reyes-Prieto A."/>
            <person name="Armbrust E.V."/>
            <person name="Aves S.J."/>
            <person name="Beiko R.G."/>
            <person name="Coutinho P."/>
            <person name="Dacks J.B."/>
            <person name="Durnford D.G."/>
            <person name="Fast N.M."/>
            <person name="Green B.R."/>
            <person name="Grisdale C.J."/>
            <person name="Hempel F."/>
            <person name="Henrissat B."/>
            <person name="Hoppner M.P."/>
            <person name="Ishida K."/>
            <person name="Kim E."/>
            <person name="Koreny L."/>
            <person name="Kroth P.G."/>
            <person name="Liu Y."/>
            <person name="Malik S.B."/>
            <person name="Maier U.G."/>
            <person name="McRose D."/>
            <person name="Mock T."/>
            <person name="Neilson J.A."/>
            <person name="Onodera N.T."/>
            <person name="Poole A.M."/>
            <person name="Pritham E.J."/>
            <person name="Richards T.A."/>
            <person name="Rocap G."/>
            <person name="Roy S.W."/>
            <person name="Sarai C."/>
            <person name="Schaack S."/>
            <person name="Shirato S."/>
            <person name="Slamovits C.H."/>
            <person name="Spencer D.F."/>
            <person name="Suzuki S."/>
            <person name="Worden A.Z."/>
            <person name="Zauner S."/>
            <person name="Barry K."/>
            <person name="Bell C."/>
            <person name="Bharti A.K."/>
            <person name="Crow J.A."/>
            <person name="Grimwood J."/>
            <person name="Kramer R."/>
            <person name="Lindquist E."/>
            <person name="Lucas S."/>
            <person name="Salamov A."/>
            <person name="McFadden G.I."/>
            <person name="Lane C.E."/>
            <person name="Keeling P.J."/>
            <person name="Gray M.W."/>
            <person name="Grigoriev I.V."/>
            <person name="Archibald J.M."/>
        </authorList>
    </citation>
    <scope>NUCLEOTIDE SEQUENCE</scope>
    <source>
        <strain evidence="4 6">CCMP2712</strain>
    </source>
</reference>
<dbReference type="PaxDb" id="55529-EKX44950"/>
<evidence type="ECO:0000313" key="4">
    <source>
        <dbReference type="EMBL" id="EKX44950.1"/>
    </source>
</evidence>
<dbReference type="PANTHER" id="PTHR10252">
    <property type="entry name" value="HISTONE-LIKE TRANSCRIPTION FACTOR CCAAT-RELATED"/>
    <property type="match status" value="1"/>
</dbReference>
<dbReference type="EnsemblProtists" id="EKX44950">
    <property type="protein sequence ID" value="EKX44950"/>
    <property type="gene ID" value="GUITHDRAFT_139243"/>
</dbReference>
<keyword evidence="2" id="KW-0539">Nucleus</keyword>
<evidence type="ECO:0000313" key="5">
    <source>
        <dbReference type="EnsemblProtists" id="EKX44950"/>
    </source>
</evidence>
<keyword evidence="6" id="KW-1185">Reference proteome</keyword>
<reference evidence="6" key="2">
    <citation type="submission" date="2012-11" db="EMBL/GenBank/DDBJ databases">
        <authorList>
            <person name="Kuo A."/>
            <person name="Curtis B.A."/>
            <person name="Tanifuji G."/>
            <person name="Burki F."/>
            <person name="Gruber A."/>
            <person name="Irimia M."/>
            <person name="Maruyama S."/>
            <person name="Arias M.C."/>
            <person name="Ball S.G."/>
            <person name="Gile G.H."/>
            <person name="Hirakawa Y."/>
            <person name="Hopkins J.F."/>
            <person name="Rensing S.A."/>
            <person name="Schmutz J."/>
            <person name="Symeonidi A."/>
            <person name="Elias M."/>
            <person name="Eveleigh R.J."/>
            <person name="Herman E.K."/>
            <person name="Klute M.J."/>
            <person name="Nakayama T."/>
            <person name="Obornik M."/>
            <person name="Reyes-Prieto A."/>
            <person name="Armbrust E.V."/>
            <person name="Aves S.J."/>
            <person name="Beiko R.G."/>
            <person name="Coutinho P."/>
            <person name="Dacks J.B."/>
            <person name="Durnford D.G."/>
            <person name="Fast N.M."/>
            <person name="Green B.R."/>
            <person name="Grisdale C."/>
            <person name="Hempe F."/>
            <person name="Henrissat B."/>
            <person name="Hoppner M.P."/>
            <person name="Ishida K.-I."/>
            <person name="Kim E."/>
            <person name="Koreny L."/>
            <person name="Kroth P.G."/>
            <person name="Liu Y."/>
            <person name="Malik S.-B."/>
            <person name="Maier U.G."/>
            <person name="McRose D."/>
            <person name="Mock T."/>
            <person name="Neilson J.A."/>
            <person name="Onodera N.T."/>
            <person name="Poole A.M."/>
            <person name="Pritham E.J."/>
            <person name="Richards T.A."/>
            <person name="Rocap G."/>
            <person name="Roy S.W."/>
            <person name="Sarai C."/>
            <person name="Schaack S."/>
            <person name="Shirato S."/>
            <person name="Slamovits C.H."/>
            <person name="Spencer D.F."/>
            <person name="Suzuki S."/>
            <person name="Worden A.Z."/>
            <person name="Zauner S."/>
            <person name="Barry K."/>
            <person name="Bell C."/>
            <person name="Bharti A.K."/>
            <person name="Crow J.A."/>
            <person name="Grimwood J."/>
            <person name="Kramer R."/>
            <person name="Lindquist E."/>
            <person name="Lucas S."/>
            <person name="Salamov A."/>
            <person name="McFadden G.I."/>
            <person name="Lane C.E."/>
            <person name="Keeling P.J."/>
            <person name="Gray M.W."/>
            <person name="Grigoriev I.V."/>
            <person name="Archibald J.M."/>
        </authorList>
    </citation>
    <scope>NUCLEOTIDE SEQUENCE</scope>
    <source>
        <strain evidence="6">CCMP2712</strain>
    </source>
</reference>
<dbReference type="GO" id="GO:0046982">
    <property type="term" value="F:protein heterodimerization activity"/>
    <property type="evidence" value="ECO:0007669"/>
    <property type="project" value="InterPro"/>
</dbReference>
<reference evidence="5" key="3">
    <citation type="submission" date="2015-06" db="UniProtKB">
        <authorList>
            <consortium name="EnsemblProtists"/>
        </authorList>
    </citation>
    <scope>IDENTIFICATION</scope>
</reference>
<dbReference type="GO" id="GO:0005634">
    <property type="term" value="C:nucleus"/>
    <property type="evidence" value="ECO:0007669"/>
    <property type="project" value="UniProtKB-SubCell"/>
</dbReference>
<dbReference type="InterPro" id="IPR003958">
    <property type="entry name" value="CBFA_NFYB_domain"/>
</dbReference>
<evidence type="ECO:0000256" key="1">
    <source>
        <dbReference type="ARBA" id="ARBA00004123"/>
    </source>
</evidence>
<gene>
    <name evidence="4" type="ORF">GUITHDRAFT_139243</name>
</gene>
<dbReference type="EMBL" id="JH993001">
    <property type="protein sequence ID" value="EKX44950.1"/>
    <property type="molecule type" value="Genomic_DNA"/>
</dbReference>
<sequence>MEQIRSARNVLVGIRLRMQAMKATAILITGHTHKSVKITNTGLPVTPQDKRRARALSISSTSSLCSSTSTSSWPSSNELQDMNFLIDEYQVCDTILSTNSATKLPLAGIKRHIKKYEGVSMVAAETPMVVAKLCEIFVKEMCSSVTNVEESEVQARHLAQCFMKDHFQRIWLRLASEANQETTENVKLVSLEVCVISASSGTNDFDPTG</sequence>
<dbReference type="Proteomes" id="UP000011087">
    <property type="component" value="Unassembled WGS sequence"/>
</dbReference>
<dbReference type="InterPro" id="IPR009072">
    <property type="entry name" value="Histone-fold"/>
</dbReference>
<dbReference type="KEGG" id="gtt:GUITHDRAFT_139243"/>
<dbReference type="Gene3D" id="1.10.20.10">
    <property type="entry name" value="Histone, subunit A"/>
    <property type="match status" value="1"/>
</dbReference>
<comment type="subcellular location">
    <subcellularLocation>
        <location evidence="1">Nucleus</location>
    </subcellularLocation>
</comment>
<dbReference type="OrthoDB" id="1272441at2759"/>
<dbReference type="GeneID" id="17301751"/>
<dbReference type="HOGENOM" id="CLU_1317625_0_0_1"/>
<organism evidence="4">
    <name type="scientific">Guillardia theta (strain CCMP2712)</name>
    <name type="common">Cryptophyte</name>
    <dbReference type="NCBI Taxonomy" id="905079"/>
    <lineage>
        <taxon>Eukaryota</taxon>
        <taxon>Cryptophyceae</taxon>
        <taxon>Pyrenomonadales</taxon>
        <taxon>Geminigeraceae</taxon>
        <taxon>Guillardia</taxon>
    </lineage>
</organism>
<proteinExistence type="predicted"/>
<evidence type="ECO:0000313" key="6">
    <source>
        <dbReference type="Proteomes" id="UP000011087"/>
    </source>
</evidence>
<dbReference type="SUPFAM" id="SSF47113">
    <property type="entry name" value="Histone-fold"/>
    <property type="match status" value="1"/>
</dbReference>
<dbReference type="Pfam" id="PF00808">
    <property type="entry name" value="CBFD_NFYB_HMF"/>
    <property type="match status" value="1"/>
</dbReference>
<evidence type="ECO:0000259" key="3">
    <source>
        <dbReference type="Pfam" id="PF00808"/>
    </source>
</evidence>
<accession>L1JA34</accession>
<dbReference type="AlphaFoldDB" id="L1JA34"/>